<reference evidence="2" key="1">
    <citation type="journal article" date="2020" name="J Insects Food Feed">
        <title>The yellow mealworm (Tenebrio molitor) genome: a resource for the emerging insects as food and feed industry.</title>
        <authorList>
            <person name="Eriksson T."/>
            <person name="Andere A."/>
            <person name="Kelstrup H."/>
            <person name="Emery V."/>
            <person name="Picard C."/>
        </authorList>
    </citation>
    <scope>NUCLEOTIDE SEQUENCE</scope>
    <source>
        <strain evidence="2">Stoneville</strain>
        <tissue evidence="2">Whole head</tissue>
    </source>
</reference>
<gene>
    <name evidence="2" type="ORF">GEV33_013736</name>
</gene>
<sequence length="661" mass="75001">MTVVVVMVMVISAHGDDVYNVAIFDRTKIFETSGTVKAHLGDSPEFKRCGHVTPPAPITLRFRFWIDLVVKELSENDSDDSFRTPCSQHGSRSAGQALLVHPPVLSTFTGIAEAKQQRAFTRVKCRRLQPKKAPFKMANKGVGLVCPVEKCLSKDSVKHLRDLYARFTTEALQGVKRKIPSSHNNADLLRINRTTQRAGAGDKQRFFRKLDDETIGVLCLYRKKSDCTCCRIEIRTKDAKEIIGRVKYIEMQMALFSEVCDVGEATVGQCNSANREDNLSARTVDASAIIGDKRGGDFGTVLSGAASGPPGGDAESWHNKSGPGVERVAADLHLMAALWRMLGPFERPRFLSRFAPETPRIYLRKAVTALKYFTLIRRYLRGGRAKNSTVRKLQQVNSPIVFSPKPLFIFWWLDIGRIFYHQMRRTFTTHEPPLLQHNKNVLLVFNSKSVSLRTEVSEVFNKFLCAHHPPNNHRHRHSSSLFSKLINLGRSENHSLQNSHERRHPGRFSARLEFPGDSVIELPRRGWRTTRINSPPGWFLRFGGARTESEDEGVGKWRFIEDGRHEPPLLQLEGFLFCARWGYHGGACGVHNNFLVELCNAIVDRIGFPCSEKERESIGFFNNNNNNFRNNWHRCSFVICCMRVHGNDFEVQTRPSPSRFP</sequence>
<keyword evidence="3" id="KW-1185">Reference proteome</keyword>
<feature type="chain" id="PRO_5035152420" evidence="1">
    <location>
        <begin position="16"/>
        <end position="661"/>
    </location>
</feature>
<name>A0A8J6H716_TENMO</name>
<comment type="caution">
    <text evidence="2">The sequence shown here is derived from an EMBL/GenBank/DDBJ whole genome shotgun (WGS) entry which is preliminary data.</text>
</comment>
<dbReference type="EMBL" id="JABDTM020028368">
    <property type="protein sequence ID" value="KAH0809052.1"/>
    <property type="molecule type" value="Genomic_DNA"/>
</dbReference>
<feature type="signal peptide" evidence="1">
    <location>
        <begin position="1"/>
        <end position="15"/>
    </location>
</feature>
<evidence type="ECO:0000313" key="2">
    <source>
        <dbReference type="EMBL" id="KAH0809052.1"/>
    </source>
</evidence>
<evidence type="ECO:0000256" key="1">
    <source>
        <dbReference type="SAM" id="SignalP"/>
    </source>
</evidence>
<protein>
    <submittedName>
        <fullName evidence="2">Uncharacterized protein</fullName>
    </submittedName>
</protein>
<reference evidence="2" key="2">
    <citation type="submission" date="2021-08" db="EMBL/GenBank/DDBJ databases">
        <authorList>
            <person name="Eriksson T."/>
        </authorList>
    </citation>
    <scope>NUCLEOTIDE SEQUENCE</scope>
    <source>
        <strain evidence="2">Stoneville</strain>
        <tissue evidence="2">Whole head</tissue>
    </source>
</reference>
<dbReference type="Proteomes" id="UP000719412">
    <property type="component" value="Unassembled WGS sequence"/>
</dbReference>
<dbReference type="AlphaFoldDB" id="A0A8J6H716"/>
<organism evidence="2 3">
    <name type="scientific">Tenebrio molitor</name>
    <name type="common">Yellow mealworm beetle</name>
    <dbReference type="NCBI Taxonomy" id="7067"/>
    <lineage>
        <taxon>Eukaryota</taxon>
        <taxon>Metazoa</taxon>
        <taxon>Ecdysozoa</taxon>
        <taxon>Arthropoda</taxon>
        <taxon>Hexapoda</taxon>
        <taxon>Insecta</taxon>
        <taxon>Pterygota</taxon>
        <taxon>Neoptera</taxon>
        <taxon>Endopterygota</taxon>
        <taxon>Coleoptera</taxon>
        <taxon>Polyphaga</taxon>
        <taxon>Cucujiformia</taxon>
        <taxon>Tenebrionidae</taxon>
        <taxon>Tenebrio</taxon>
    </lineage>
</organism>
<keyword evidence="1" id="KW-0732">Signal</keyword>
<evidence type="ECO:0000313" key="3">
    <source>
        <dbReference type="Proteomes" id="UP000719412"/>
    </source>
</evidence>
<accession>A0A8J6H716</accession>
<proteinExistence type="predicted"/>